<gene>
    <name evidence="3" type="primary">Map1s</name>
    <name evidence="3" type="ORF">GTO95_0017486</name>
</gene>
<organism evidence="3 4">
    <name type="scientific">Atractosteus spatula</name>
    <name type="common">Alligator gar</name>
    <name type="synonym">Lepisosteus spatula</name>
    <dbReference type="NCBI Taxonomy" id="7917"/>
    <lineage>
        <taxon>Eukaryota</taxon>
        <taxon>Metazoa</taxon>
        <taxon>Chordata</taxon>
        <taxon>Craniata</taxon>
        <taxon>Vertebrata</taxon>
        <taxon>Euteleostomi</taxon>
        <taxon>Actinopterygii</taxon>
        <taxon>Neopterygii</taxon>
        <taxon>Holostei</taxon>
        <taxon>Semionotiformes</taxon>
        <taxon>Lepisosteidae</taxon>
        <taxon>Atractosteus</taxon>
    </lineage>
</organism>
<dbReference type="EMBL" id="JAAWVO010029010">
    <property type="protein sequence ID" value="MBN3316393.1"/>
    <property type="molecule type" value="Genomic_DNA"/>
</dbReference>
<dbReference type="Pfam" id="PF23415">
    <property type="entry name" value="MAPB1_N"/>
    <property type="match status" value="1"/>
</dbReference>
<feature type="domain" description="Microtubule-associated protein 1B/S N-terminal" evidence="2">
    <location>
        <begin position="188"/>
        <end position="224"/>
    </location>
</feature>
<dbReference type="AlphaFoldDB" id="A0A8J7NPW7"/>
<evidence type="ECO:0000256" key="1">
    <source>
        <dbReference type="SAM" id="MobiDB-lite"/>
    </source>
</evidence>
<dbReference type="InterPro" id="IPR026074">
    <property type="entry name" value="MAP1"/>
</dbReference>
<evidence type="ECO:0000313" key="3">
    <source>
        <dbReference type="EMBL" id="MBN3316393.1"/>
    </source>
</evidence>
<keyword evidence="4" id="KW-1185">Reference proteome</keyword>
<dbReference type="PANTHER" id="PTHR13843">
    <property type="entry name" value="MICROTUBULE-ASSOCIATED PROTEIN"/>
    <property type="match status" value="1"/>
</dbReference>
<sequence>SLGELPNMATEQAGDMEGADSPVRAAHPGFSNDKYSLLVVVGEHSRPGLLEYVVSEIERDRELRSCPKTFACCRPGRAVVFRNCTQERHTHSVVRACSLRTGRLRPFLGRAVGTTGLTSRGAAAFFQEELISRDVAFAQDPWPPKLATPKIGVAVKLRMGFLPKGMTHWTGAGVRPYARVCGWNVGVTGIRSWDVDLTACNLDEQLKLFVSRHSATFSEEVKASLLLCPSQVKTLGGVYSTPWSQTSQGCNGLKPAEAAGPLNMPPLNPCKTLLPD</sequence>
<protein>
    <submittedName>
        <fullName evidence="3">MAP1S protein</fullName>
    </submittedName>
</protein>
<dbReference type="GO" id="GO:0043025">
    <property type="term" value="C:neuronal cell body"/>
    <property type="evidence" value="ECO:0007669"/>
    <property type="project" value="TreeGrafter"/>
</dbReference>
<dbReference type="GO" id="GO:0005874">
    <property type="term" value="C:microtubule"/>
    <property type="evidence" value="ECO:0007669"/>
    <property type="project" value="InterPro"/>
</dbReference>
<dbReference type="GO" id="GO:0008017">
    <property type="term" value="F:microtubule binding"/>
    <property type="evidence" value="ECO:0007669"/>
    <property type="project" value="InterPro"/>
</dbReference>
<accession>A0A8J7NPW7</accession>
<evidence type="ECO:0000313" key="4">
    <source>
        <dbReference type="Proteomes" id="UP000736164"/>
    </source>
</evidence>
<feature type="non-terminal residue" evidence="3">
    <location>
        <position position="276"/>
    </location>
</feature>
<reference evidence="3" key="1">
    <citation type="journal article" date="2021" name="Cell">
        <title>Tracing the genetic footprints of vertebrate landing in non-teleost ray-finned fishes.</title>
        <authorList>
            <person name="Bi X."/>
            <person name="Wang K."/>
            <person name="Yang L."/>
            <person name="Pan H."/>
            <person name="Jiang H."/>
            <person name="Wei Q."/>
            <person name="Fang M."/>
            <person name="Yu H."/>
            <person name="Zhu C."/>
            <person name="Cai Y."/>
            <person name="He Y."/>
            <person name="Gan X."/>
            <person name="Zeng H."/>
            <person name="Yu D."/>
            <person name="Zhu Y."/>
            <person name="Jiang H."/>
            <person name="Qiu Q."/>
            <person name="Yang H."/>
            <person name="Zhang Y.E."/>
            <person name="Wang W."/>
            <person name="Zhu M."/>
            <person name="He S."/>
            <person name="Zhang G."/>
        </authorList>
    </citation>
    <scope>NUCLEOTIDE SEQUENCE</scope>
    <source>
        <strain evidence="3">Allg_001</strain>
    </source>
</reference>
<dbReference type="GO" id="GO:0045202">
    <property type="term" value="C:synapse"/>
    <property type="evidence" value="ECO:0007669"/>
    <property type="project" value="TreeGrafter"/>
</dbReference>
<dbReference type="GO" id="GO:0005875">
    <property type="term" value="C:microtubule associated complex"/>
    <property type="evidence" value="ECO:0007669"/>
    <property type="project" value="TreeGrafter"/>
</dbReference>
<comment type="caution">
    <text evidence="3">The sequence shown here is derived from an EMBL/GenBank/DDBJ whole genome shotgun (WGS) entry which is preliminary data.</text>
</comment>
<dbReference type="GO" id="GO:0030425">
    <property type="term" value="C:dendrite"/>
    <property type="evidence" value="ECO:0007669"/>
    <property type="project" value="TreeGrafter"/>
</dbReference>
<dbReference type="GO" id="GO:0000226">
    <property type="term" value="P:microtubule cytoskeleton organization"/>
    <property type="evidence" value="ECO:0007669"/>
    <property type="project" value="InterPro"/>
</dbReference>
<name>A0A8J7NPW7_ATRSP</name>
<proteinExistence type="predicted"/>
<feature type="region of interest" description="Disordered" evidence="1">
    <location>
        <begin position="1"/>
        <end position="27"/>
    </location>
</feature>
<evidence type="ECO:0000259" key="2">
    <source>
        <dbReference type="Pfam" id="PF23415"/>
    </source>
</evidence>
<dbReference type="GO" id="GO:0007409">
    <property type="term" value="P:axonogenesis"/>
    <property type="evidence" value="ECO:0007669"/>
    <property type="project" value="TreeGrafter"/>
</dbReference>
<dbReference type="GO" id="GO:0016358">
    <property type="term" value="P:dendrite development"/>
    <property type="evidence" value="ECO:0007669"/>
    <property type="project" value="TreeGrafter"/>
</dbReference>
<dbReference type="PANTHER" id="PTHR13843:SF11">
    <property type="entry name" value="MICROTUBULE-ASSOCIATED PROTEIN 1S"/>
    <property type="match status" value="1"/>
</dbReference>
<dbReference type="GO" id="GO:0031114">
    <property type="term" value="P:regulation of microtubule depolymerization"/>
    <property type="evidence" value="ECO:0007669"/>
    <property type="project" value="TreeGrafter"/>
</dbReference>
<feature type="non-terminal residue" evidence="3">
    <location>
        <position position="1"/>
    </location>
</feature>
<dbReference type="GO" id="GO:0003779">
    <property type="term" value="F:actin binding"/>
    <property type="evidence" value="ECO:0007669"/>
    <property type="project" value="TreeGrafter"/>
</dbReference>
<dbReference type="Proteomes" id="UP000736164">
    <property type="component" value="Unassembled WGS sequence"/>
</dbReference>
<dbReference type="GO" id="GO:0005829">
    <property type="term" value="C:cytosol"/>
    <property type="evidence" value="ECO:0007669"/>
    <property type="project" value="TreeGrafter"/>
</dbReference>
<dbReference type="InterPro" id="IPR056617">
    <property type="entry name" value="MAP1B/S_N"/>
</dbReference>